<sequence length="764" mass="84158">MPTFMSSSQEHSMMSPSFDASSGDPEEPSSQGVVGPLSEGLVNGLKLPLYNPHALPHKAYDAYKTRPDIIASSGSGSVSFFDFTLGLSEEDIASIESSHANQEAQLEAQLAERYKNAENVSWRRERAPDVPLYHGRAMPVLGVDLALVTRPRACAMALRSALKAGVRRVDTSSSAGNETTIGEAFAAAFTEDRYGVVRVHRQDVFVAGTLAPNDVHDVEKAYKNTLANLRLKYLDLYTLEWPCATTKQTAQVWKAMEKLVADGLVRAIGVANFSIPKLEALLAASKVRPAVCHVEGHPHFRNDDVLRFCRENSVHVTVSHATGGVPRPKSAHLPPVAGAPPCLLVDDTVQSIAERRDVMPEQVVLRWALQRGTSTLIPAACVADIISVFDVFAWSLGKEEMERLSSMQYQRRHSAGRHLIGRASSFPSYEHLWDEPPLDTFAAPIPDLKIPTFQLGNTGAAIPQIGLGTWKSKPGEVQKAVEIALRNGYRHIDCAEVYRNEGEVGDALAAVLSEGRLKREDVFLTGKLWNTDHASSRVEPAVRKTLNALKVDYLDLYLMHWPVTGNRGATLSPSIEETWRAMEAAVQKGLVRAIGVCNFSIKKLEALTGIARLPVSVCQIEGHPYFRNEALVRWCQDRGIHVTCYSPFGSPDSAAMMRRESRKLLEEPAVHAIAKRIGRDVGQVLVHWAIQRGVSTLPKSTSEKRIVSNLDVYTFELSASDMSTLSTLSYQCRMVDPPEWLSPSTGPYRKYEDLWDEPPPSRAG</sequence>
<accession>A0A830HKZ2</accession>
<dbReference type="Pfam" id="PF00248">
    <property type="entry name" value="Aldo_ket_red"/>
    <property type="match status" value="2"/>
</dbReference>
<dbReference type="OrthoDB" id="416253at2759"/>
<dbReference type="PRINTS" id="PR00069">
    <property type="entry name" value="ALDKETRDTASE"/>
</dbReference>
<evidence type="ECO:0000256" key="1">
    <source>
        <dbReference type="ARBA" id="ARBA00007905"/>
    </source>
</evidence>
<dbReference type="PROSITE" id="PS00798">
    <property type="entry name" value="ALDOKETO_REDUCTASE_1"/>
    <property type="match status" value="1"/>
</dbReference>
<dbReference type="SUPFAM" id="SSF51430">
    <property type="entry name" value="NAD(P)-linked oxidoreductase"/>
    <property type="match status" value="2"/>
</dbReference>
<dbReference type="PANTHER" id="PTHR11732">
    <property type="entry name" value="ALDO/KETO REDUCTASE"/>
    <property type="match status" value="1"/>
</dbReference>
<evidence type="ECO:0000256" key="3">
    <source>
        <dbReference type="SAM" id="MobiDB-lite"/>
    </source>
</evidence>
<keyword evidence="6" id="KW-1185">Reference proteome</keyword>
<feature type="region of interest" description="Disordered" evidence="3">
    <location>
        <begin position="1"/>
        <end position="37"/>
    </location>
</feature>
<dbReference type="InterPro" id="IPR036812">
    <property type="entry name" value="NAD(P)_OxRdtase_dom_sf"/>
</dbReference>
<feature type="region of interest" description="Disordered" evidence="3">
    <location>
        <begin position="742"/>
        <end position="764"/>
    </location>
</feature>
<dbReference type="Gene3D" id="3.20.20.100">
    <property type="entry name" value="NADP-dependent oxidoreductase domain"/>
    <property type="match status" value="2"/>
</dbReference>
<dbReference type="CDD" id="cd19071">
    <property type="entry name" value="AKR_AKR1-5-like"/>
    <property type="match status" value="1"/>
</dbReference>
<dbReference type="InterPro" id="IPR020471">
    <property type="entry name" value="AKR"/>
</dbReference>
<dbReference type="FunFam" id="3.20.20.100:FF:000013">
    <property type="entry name" value="NADPH-dependent codeinone reductase 1-1"/>
    <property type="match status" value="1"/>
</dbReference>
<dbReference type="PROSITE" id="PS00063">
    <property type="entry name" value="ALDOKETO_REDUCTASE_3"/>
    <property type="match status" value="1"/>
</dbReference>
<dbReference type="InterPro" id="IPR018170">
    <property type="entry name" value="Aldo/ket_reductase_CS"/>
</dbReference>
<keyword evidence="2" id="KW-0521">NADP</keyword>
<evidence type="ECO:0000313" key="6">
    <source>
        <dbReference type="Proteomes" id="UP000660262"/>
    </source>
</evidence>
<evidence type="ECO:0000313" key="5">
    <source>
        <dbReference type="EMBL" id="GHP07548.1"/>
    </source>
</evidence>
<feature type="domain" description="NADP-dependent oxidoreductase" evidence="4">
    <location>
        <begin position="465"/>
        <end position="726"/>
    </location>
</feature>
<dbReference type="AlphaFoldDB" id="A0A830HKZ2"/>
<protein>
    <recommendedName>
        <fullName evidence="4">NADP-dependent oxidoreductase domain-containing protein</fullName>
    </recommendedName>
</protein>
<reference evidence="5" key="1">
    <citation type="submission" date="2020-10" db="EMBL/GenBank/DDBJ databases">
        <title>Unveiling of a novel bifunctional photoreceptor, Dualchrome1, isolated from a cosmopolitan green alga.</title>
        <authorList>
            <person name="Suzuki S."/>
            <person name="Kawachi M."/>
        </authorList>
    </citation>
    <scope>NUCLEOTIDE SEQUENCE</scope>
    <source>
        <strain evidence="5">NIES 2893</strain>
    </source>
</reference>
<evidence type="ECO:0000256" key="2">
    <source>
        <dbReference type="ARBA" id="ARBA00022857"/>
    </source>
</evidence>
<feature type="compositionally biased region" description="Low complexity" evidence="3">
    <location>
        <begin position="1"/>
        <end position="17"/>
    </location>
</feature>
<dbReference type="GO" id="GO:0016491">
    <property type="term" value="F:oxidoreductase activity"/>
    <property type="evidence" value="ECO:0007669"/>
    <property type="project" value="InterPro"/>
</dbReference>
<gene>
    <name evidence="5" type="ORF">PPROV_000629000</name>
</gene>
<evidence type="ECO:0000259" key="4">
    <source>
        <dbReference type="Pfam" id="PF00248"/>
    </source>
</evidence>
<dbReference type="InterPro" id="IPR023210">
    <property type="entry name" value="NADP_OxRdtase_dom"/>
</dbReference>
<feature type="domain" description="NADP-dependent oxidoreductase" evidence="4">
    <location>
        <begin position="156"/>
        <end position="406"/>
    </location>
</feature>
<dbReference type="Proteomes" id="UP000660262">
    <property type="component" value="Unassembled WGS sequence"/>
</dbReference>
<dbReference type="EMBL" id="BNJQ01000017">
    <property type="protein sequence ID" value="GHP07548.1"/>
    <property type="molecule type" value="Genomic_DNA"/>
</dbReference>
<dbReference type="PROSITE" id="PS00062">
    <property type="entry name" value="ALDOKETO_REDUCTASE_2"/>
    <property type="match status" value="1"/>
</dbReference>
<organism evidence="5 6">
    <name type="scientific">Pycnococcus provasolii</name>
    <dbReference type="NCBI Taxonomy" id="41880"/>
    <lineage>
        <taxon>Eukaryota</taxon>
        <taxon>Viridiplantae</taxon>
        <taxon>Chlorophyta</taxon>
        <taxon>Pseudoscourfieldiophyceae</taxon>
        <taxon>Pseudoscourfieldiales</taxon>
        <taxon>Pycnococcaceae</taxon>
        <taxon>Pycnococcus</taxon>
    </lineage>
</organism>
<name>A0A830HKZ2_9CHLO</name>
<comment type="similarity">
    <text evidence="1">Belongs to the aldo/keto reductase family.</text>
</comment>
<proteinExistence type="inferred from homology"/>
<comment type="caution">
    <text evidence="5">The sequence shown here is derived from an EMBL/GenBank/DDBJ whole genome shotgun (WGS) entry which is preliminary data.</text>
</comment>